<dbReference type="KEGG" id="hhk:HH1059_04620"/>
<protein>
    <submittedName>
        <fullName evidence="11">Electron transport complex protein RnfD</fullName>
    </submittedName>
</protein>
<keyword evidence="1" id="KW-0813">Transport</keyword>
<gene>
    <name evidence="11" type="primary">rnfD_1</name>
    <name evidence="11" type="ORF">HH1059_04620</name>
</gene>
<evidence type="ECO:0000256" key="9">
    <source>
        <dbReference type="ARBA" id="ARBA00023136"/>
    </source>
</evidence>
<evidence type="ECO:0000256" key="4">
    <source>
        <dbReference type="ARBA" id="ARBA00022643"/>
    </source>
</evidence>
<dbReference type="GO" id="GO:0055085">
    <property type="term" value="P:transmembrane transport"/>
    <property type="evidence" value="ECO:0007669"/>
    <property type="project" value="InterPro"/>
</dbReference>
<accession>A0A0X8X7P9</accession>
<dbReference type="Proteomes" id="UP000218890">
    <property type="component" value="Chromosome"/>
</dbReference>
<keyword evidence="12" id="KW-1185">Reference proteome</keyword>
<feature type="transmembrane region" description="Helical" evidence="10">
    <location>
        <begin position="274"/>
        <end position="292"/>
    </location>
</feature>
<keyword evidence="3" id="KW-0285">Flavoprotein</keyword>
<feature type="transmembrane region" description="Helical" evidence="10">
    <location>
        <begin position="220"/>
        <end position="238"/>
    </location>
</feature>
<keyword evidence="6" id="KW-1278">Translocase</keyword>
<keyword evidence="9 10" id="KW-0472">Membrane</keyword>
<keyword evidence="5 10" id="KW-0812">Transmembrane</keyword>
<feature type="transmembrane region" description="Helical" evidence="10">
    <location>
        <begin position="195"/>
        <end position="214"/>
    </location>
</feature>
<feature type="transmembrane region" description="Helical" evidence="10">
    <location>
        <begin position="164"/>
        <end position="188"/>
    </location>
</feature>
<feature type="transmembrane region" description="Helical" evidence="10">
    <location>
        <begin position="86"/>
        <end position="104"/>
    </location>
</feature>
<evidence type="ECO:0000256" key="7">
    <source>
        <dbReference type="ARBA" id="ARBA00022982"/>
    </source>
</evidence>
<evidence type="ECO:0000313" key="12">
    <source>
        <dbReference type="Proteomes" id="UP000218890"/>
    </source>
</evidence>
<dbReference type="GO" id="GO:0005886">
    <property type="term" value="C:plasma membrane"/>
    <property type="evidence" value="ECO:0007669"/>
    <property type="project" value="TreeGrafter"/>
</dbReference>
<evidence type="ECO:0000256" key="10">
    <source>
        <dbReference type="SAM" id="Phobius"/>
    </source>
</evidence>
<feature type="transmembrane region" description="Helical" evidence="10">
    <location>
        <begin position="250"/>
        <end position="268"/>
    </location>
</feature>
<keyword evidence="8 10" id="KW-1133">Transmembrane helix</keyword>
<evidence type="ECO:0000256" key="3">
    <source>
        <dbReference type="ARBA" id="ARBA00022630"/>
    </source>
</evidence>
<dbReference type="AlphaFoldDB" id="A0A0X8X7P9"/>
<keyword evidence="7" id="KW-0249">Electron transport</keyword>
<dbReference type="Pfam" id="PF03116">
    <property type="entry name" value="NQR2_RnfD_RnfE"/>
    <property type="match status" value="1"/>
</dbReference>
<evidence type="ECO:0000256" key="2">
    <source>
        <dbReference type="ARBA" id="ARBA00022553"/>
    </source>
</evidence>
<reference evidence="11" key="1">
    <citation type="submission" date="2016-02" db="EMBL/GenBank/DDBJ databases">
        <title>Halorhodospira halochloris DSM-1059 complete genome, version 2.</title>
        <authorList>
            <person name="Tsukatani Y."/>
        </authorList>
    </citation>
    <scope>NUCLEOTIDE SEQUENCE</scope>
    <source>
        <strain evidence="11">DSM 1059</strain>
    </source>
</reference>
<dbReference type="EMBL" id="AP017372">
    <property type="protein sequence ID" value="BAU57142.1"/>
    <property type="molecule type" value="Genomic_DNA"/>
</dbReference>
<evidence type="ECO:0000313" key="11">
    <source>
        <dbReference type="EMBL" id="BAU57142.1"/>
    </source>
</evidence>
<dbReference type="NCBIfam" id="TIGR01946">
    <property type="entry name" value="rnfD"/>
    <property type="match status" value="1"/>
</dbReference>
<evidence type="ECO:0000256" key="5">
    <source>
        <dbReference type="ARBA" id="ARBA00022692"/>
    </source>
</evidence>
<sequence length="298" mass="30681">MVWLFGVGILLNTGAALLAALLAEVLGAHARGQSPRVAVSDGSVWVTALLIGITLPPVLPWWIPALAGALAILLGKQVYGGLGQNVFNPAMVGYVAVVLAFPQATGLWPAPDPGLTAAIPSGEALSYFLTGTLAPLADAMTHATPLDKLATDGLAALMDDDERMAGLVATGAWTWKGLALILGGAFLIARGTIDWRLPAGVIVGTALTAAIFQFTGGAPVSFHLLSGATLLVAIFIASDPVTAPADAAARWAYAIGIGIIAIIIREFGGHPDGFAFAILMLNAAAPLLDYIFRRMGER</sequence>
<dbReference type="GO" id="GO:0022900">
    <property type="term" value="P:electron transport chain"/>
    <property type="evidence" value="ECO:0007669"/>
    <property type="project" value="InterPro"/>
</dbReference>
<name>A0A0X8X7P9_HALHR</name>
<dbReference type="InterPro" id="IPR004338">
    <property type="entry name" value="NqrB/RnfD"/>
</dbReference>
<proteinExistence type="predicted"/>
<feature type="transmembrane region" description="Helical" evidence="10">
    <location>
        <begin position="43"/>
        <end position="74"/>
    </location>
</feature>
<keyword evidence="2" id="KW-0597">Phosphoprotein</keyword>
<evidence type="ECO:0000256" key="6">
    <source>
        <dbReference type="ARBA" id="ARBA00022967"/>
    </source>
</evidence>
<evidence type="ECO:0000256" key="1">
    <source>
        <dbReference type="ARBA" id="ARBA00022448"/>
    </source>
</evidence>
<evidence type="ECO:0000256" key="8">
    <source>
        <dbReference type="ARBA" id="ARBA00022989"/>
    </source>
</evidence>
<dbReference type="PANTHER" id="PTHR30578:SF0">
    <property type="entry name" value="ION-TRANSLOCATING OXIDOREDUCTASE COMPLEX SUBUNIT D"/>
    <property type="match status" value="1"/>
</dbReference>
<keyword evidence="4" id="KW-0288">FMN</keyword>
<dbReference type="InterPro" id="IPR011303">
    <property type="entry name" value="RnfD_bac"/>
</dbReference>
<dbReference type="PANTHER" id="PTHR30578">
    <property type="entry name" value="ELECTRON TRANSPORT COMPLEX PROTEIN RNFD"/>
    <property type="match status" value="1"/>
</dbReference>
<organism evidence="11 12">
    <name type="scientific">Halorhodospira halochloris</name>
    <name type="common">Ectothiorhodospira halochloris</name>
    <dbReference type="NCBI Taxonomy" id="1052"/>
    <lineage>
        <taxon>Bacteria</taxon>
        <taxon>Pseudomonadati</taxon>
        <taxon>Pseudomonadota</taxon>
        <taxon>Gammaproteobacteria</taxon>
        <taxon>Chromatiales</taxon>
        <taxon>Ectothiorhodospiraceae</taxon>
        <taxon>Halorhodospira</taxon>
    </lineage>
</organism>